<dbReference type="InterPro" id="IPR001920">
    <property type="entry name" value="Asp/Glu_race"/>
</dbReference>
<accession>D7CIS5</accession>
<protein>
    <recommendedName>
        <fullName evidence="2 7">Glutamate racemase</fullName>
        <ecNumber evidence="2 7">5.1.1.3</ecNumber>
    </recommendedName>
</protein>
<feature type="active site" description="Proton donor/acceptor" evidence="7">
    <location>
        <position position="74"/>
    </location>
</feature>
<keyword evidence="3 7" id="KW-0133">Cell shape</keyword>
<proteinExistence type="inferred from homology"/>
<sequence length="273" mass="29463">MERAQPVGVFDSGVGGLTVVKEIIKRLPCENIIYIGDTANVPYGGKPPQELIRLGKNIIDFLINQGAKAVVAACNTSSSVSIPILRDMCPVPVIDVIVPGAANAAAVTRNGRVGVIATEATVKTGAYTRHIKALSPGISVYEVACPRFVPLVEQGVLEGDEVEEVANEYLQPLRRQGIDTLVIGCTHYPFLIPVIQKVMGKGVRLVDPAEETASRLRATLLERGLDNPGTTSPQYRFFATGSSESFFRVGKLLPEIDIRKVTTLKLERGIWEG</sequence>
<dbReference type="OrthoDB" id="9801055at2"/>
<name>D7CIS5_SYNLT</name>
<dbReference type="NCBIfam" id="TIGR00067">
    <property type="entry name" value="glut_race"/>
    <property type="match status" value="1"/>
</dbReference>
<feature type="binding site" evidence="7">
    <location>
        <begin position="11"/>
        <end position="12"/>
    </location>
    <ligand>
        <name>substrate</name>
    </ligand>
</feature>
<dbReference type="eggNOG" id="COG0796">
    <property type="taxonomic scope" value="Bacteria"/>
</dbReference>
<organism evidence="8 9">
    <name type="scientific">Syntrophothermus lipocalidus (strain DSM 12680 / TGB-C1)</name>
    <dbReference type="NCBI Taxonomy" id="643648"/>
    <lineage>
        <taxon>Bacteria</taxon>
        <taxon>Bacillati</taxon>
        <taxon>Bacillota</taxon>
        <taxon>Clostridia</taxon>
        <taxon>Eubacteriales</taxon>
        <taxon>Syntrophomonadaceae</taxon>
        <taxon>Syntrophothermus</taxon>
    </lineage>
</organism>
<dbReference type="GO" id="GO:0071555">
    <property type="term" value="P:cell wall organization"/>
    <property type="evidence" value="ECO:0007669"/>
    <property type="project" value="UniProtKB-KW"/>
</dbReference>
<evidence type="ECO:0000256" key="2">
    <source>
        <dbReference type="ARBA" id="ARBA00013090"/>
    </source>
</evidence>
<comment type="pathway">
    <text evidence="7">Cell wall biogenesis; peptidoglycan biosynthesis.</text>
</comment>
<dbReference type="PANTHER" id="PTHR21198:SF2">
    <property type="entry name" value="GLUTAMATE RACEMASE"/>
    <property type="match status" value="1"/>
</dbReference>
<reference evidence="8 9" key="2">
    <citation type="journal article" date="2010" name="Stand. Genomic Sci.">
        <title>Complete genome sequence of Syntrophothermus lipocalidus type strain (TGB-C1).</title>
        <authorList>
            <person name="Djao O.D."/>
            <person name="Zhang X."/>
            <person name="Lucas S."/>
            <person name="Lapidus A."/>
            <person name="Del Rio T.G."/>
            <person name="Nolan M."/>
            <person name="Tice H."/>
            <person name="Cheng J.F."/>
            <person name="Han C."/>
            <person name="Tapia R."/>
            <person name="Goodwin L."/>
            <person name="Pitluck S."/>
            <person name="Liolios K."/>
            <person name="Ivanova N."/>
            <person name="Mavromatis K."/>
            <person name="Mikhailova N."/>
            <person name="Ovchinnikova G."/>
            <person name="Pati A."/>
            <person name="Brambilla E."/>
            <person name="Chen A."/>
            <person name="Palaniappan K."/>
            <person name="Land M."/>
            <person name="Hauser L."/>
            <person name="Chang Y.J."/>
            <person name="Jeffries C.D."/>
            <person name="Rohde M."/>
            <person name="Sikorski J."/>
            <person name="Spring S."/>
            <person name="Goker M."/>
            <person name="Detter J.C."/>
            <person name="Woyke T."/>
            <person name="Bristow J."/>
            <person name="Eisen J.A."/>
            <person name="Markowitz V."/>
            <person name="Hugenholtz P."/>
            <person name="Kyrpides N.C."/>
            <person name="Klenk H.P."/>
        </authorList>
    </citation>
    <scope>NUCLEOTIDE SEQUENCE [LARGE SCALE GENOMIC DNA]</scope>
    <source>
        <strain evidence="9">DSM 12680 / TGB-C1</strain>
    </source>
</reference>
<feature type="binding site" evidence="7">
    <location>
        <begin position="43"/>
        <end position="44"/>
    </location>
    <ligand>
        <name>substrate</name>
    </ligand>
</feature>
<evidence type="ECO:0000256" key="1">
    <source>
        <dbReference type="ARBA" id="ARBA00001602"/>
    </source>
</evidence>
<dbReference type="AlphaFoldDB" id="D7CIS5"/>
<feature type="binding site" evidence="7">
    <location>
        <begin position="186"/>
        <end position="187"/>
    </location>
    <ligand>
        <name>substrate</name>
    </ligand>
</feature>
<dbReference type="SUPFAM" id="SSF53681">
    <property type="entry name" value="Aspartate/glutamate racemase"/>
    <property type="match status" value="2"/>
</dbReference>
<reference evidence="9" key="1">
    <citation type="journal article" date="2010" name="Stand. Genomic Sci.">
        <title>Complete genome sequence of Syntrophothermus lipocalidus type strain (TGB-C1T).</title>
        <authorList>
            <consortium name="US DOE Joint Genome Institute (JGI-PGF)"/>
            <person name="Djao O."/>
            <person name="Zhang X."/>
            <person name="Lucas S."/>
            <person name="Lapidus A."/>
            <person name="Glavina Del Rio T."/>
            <person name="Nolan M."/>
            <person name="Tice H."/>
            <person name="Cheng J."/>
            <person name="Han C."/>
            <person name="Tapia R."/>
            <person name="Goodwin L."/>
            <person name="Pitluck S."/>
            <person name="Liolios K."/>
            <person name="Ivanova N."/>
            <person name="Mavromatis K."/>
            <person name="Mikhailova N."/>
            <person name="Ovchinnikova G."/>
            <person name="Pati A."/>
            <person name="Brambilla E."/>
            <person name="Chen A."/>
            <person name="Palaniappan K."/>
            <person name="Land M."/>
            <person name="Hauser L."/>
            <person name="Chang Y."/>
            <person name="Jeffries C."/>
            <person name="Rohde M."/>
            <person name="Sikorski J."/>
            <person name="Spring S."/>
            <person name="Goker M."/>
            <person name="Detter J."/>
            <person name="Woyke T."/>
            <person name="Bristow J."/>
            <person name="Eisen J."/>
            <person name="Markowitz V."/>
            <person name="Hugenholtz P."/>
            <person name="Kyrpides N."/>
            <person name="Klenk H."/>
        </authorList>
    </citation>
    <scope>NUCLEOTIDE SEQUENCE [LARGE SCALE GENOMIC DNA]</scope>
    <source>
        <strain evidence="9">DSM 12680 / TGB-C1</strain>
    </source>
</reference>
<feature type="active site" description="Proton donor/acceptor" evidence="7">
    <location>
        <position position="185"/>
    </location>
</feature>
<dbReference type="InterPro" id="IPR015942">
    <property type="entry name" value="Asp/Glu/hydantoin_racemase"/>
</dbReference>
<evidence type="ECO:0000256" key="3">
    <source>
        <dbReference type="ARBA" id="ARBA00022960"/>
    </source>
</evidence>
<dbReference type="FunFam" id="3.40.50.1860:FF:000001">
    <property type="entry name" value="Glutamate racemase"/>
    <property type="match status" value="1"/>
</dbReference>
<dbReference type="EMBL" id="CP002048">
    <property type="protein sequence ID" value="ADI02803.1"/>
    <property type="molecule type" value="Genomic_DNA"/>
</dbReference>
<dbReference type="Proteomes" id="UP000000378">
    <property type="component" value="Chromosome"/>
</dbReference>
<dbReference type="PANTHER" id="PTHR21198">
    <property type="entry name" value="GLUTAMATE RACEMASE"/>
    <property type="match status" value="1"/>
</dbReference>
<evidence type="ECO:0000313" key="9">
    <source>
        <dbReference type="Proteomes" id="UP000000378"/>
    </source>
</evidence>
<comment type="similarity">
    <text evidence="7">Belongs to the aspartate/glutamate racemases family.</text>
</comment>
<dbReference type="InterPro" id="IPR033134">
    <property type="entry name" value="Asp/Glu_racemase_AS_2"/>
</dbReference>
<dbReference type="GO" id="GO:0008360">
    <property type="term" value="P:regulation of cell shape"/>
    <property type="evidence" value="ECO:0007669"/>
    <property type="project" value="UniProtKB-KW"/>
</dbReference>
<gene>
    <name evidence="7" type="primary">murI</name>
    <name evidence="8" type="ordered locus">Slip_2056</name>
</gene>
<keyword evidence="6 7" id="KW-0961">Cell wall biogenesis/degradation</keyword>
<evidence type="ECO:0000256" key="7">
    <source>
        <dbReference type="HAMAP-Rule" id="MF_00258"/>
    </source>
</evidence>
<evidence type="ECO:0000256" key="5">
    <source>
        <dbReference type="ARBA" id="ARBA00023235"/>
    </source>
</evidence>
<comment type="catalytic activity">
    <reaction evidence="1 7">
        <text>L-glutamate = D-glutamate</text>
        <dbReference type="Rhea" id="RHEA:12813"/>
        <dbReference type="ChEBI" id="CHEBI:29985"/>
        <dbReference type="ChEBI" id="CHEBI:29986"/>
        <dbReference type="EC" id="5.1.1.3"/>
    </reaction>
</comment>
<dbReference type="Gene3D" id="3.40.50.1860">
    <property type="match status" value="2"/>
</dbReference>
<evidence type="ECO:0000256" key="4">
    <source>
        <dbReference type="ARBA" id="ARBA00022984"/>
    </source>
</evidence>
<feature type="binding site" evidence="7">
    <location>
        <begin position="75"/>
        <end position="76"/>
    </location>
    <ligand>
        <name>substrate</name>
    </ligand>
</feature>
<dbReference type="KEGG" id="slp:Slip_2056"/>
<comment type="function">
    <text evidence="7">Provides the (R)-glutamate required for cell wall biosynthesis.</text>
</comment>
<dbReference type="UniPathway" id="UPA00219"/>
<dbReference type="RefSeq" id="WP_013176205.1">
    <property type="nucleotide sequence ID" value="NC_014220.1"/>
</dbReference>
<dbReference type="GO" id="GO:0009252">
    <property type="term" value="P:peptidoglycan biosynthetic process"/>
    <property type="evidence" value="ECO:0007669"/>
    <property type="project" value="UniProtKB-UniRule"/>
</dbReference>
<keyword evidence="4 7" id="KW-0573">Peptidoglycan synthesis</keyword>
<dbReference type="HAMAP" id="MF_00258">
    <property type="entry name" value="Glu_racemase"/>
    <property type="match status" value="1"/>
</dbReference>
<dbReference type="STRING" id="643648.Slip_2056"/>
<dbReference type="GO" id="GO:0008881">
    <property type="term" value="F:glutamate racemase activity"/>
    <property type="evidence" value="ECO:0007669"/>
    <property type="project" value="UniProtKB-UniRule"/>
</dbReference>
<dbReference type="Pfam" id="PF01177">
    <property type="entry name" value="Asp_Glu_race"/>
    <property type="match status" value="1"/>
</dbReference>
<evidence type="ECO:0000256" key="6">
    <source>
        <dbReference type="ARBA" id="ARBA00023316"/>
    </source>
</evidence>
<dbReference type="InterPro" id="IPR004391">
    <property type="entry name" value="Glu_race"/>
</dbReference>
<dbReference type="EC" id="5.1.1.3" evidence="2 7"/>
<evidence type="ECO:0000313" key="8">
    <source>
        <dbReference type="EMBL" id="ADI02803.1"/>
    </source>
</evidence>
<keyword evidence="5 7" id="KW-0413">Isomerase</keyword>
<dbReference type="HOGENOM" id="CLU_052344_0_2_9"/>
<keyword evidence="9" id="KW-1185">Reference proteome</keyword>
<dbReference type="PROSITE" id="PS00924">
    <property type="entry name" value="ASP_GLU_RACEMASE_2"/>
    <property type="match status" value="1"/>
</dbReference>